<dbReference type="EMBL" id="BK032823">
    <property type="protein sequence ID" value="DAF62433.1"/>
    <property type="molecule type" value="Genomic_DNA"/>
</dbReference>
<sequence length="611" mass="70583">MFKFDLQLFAKVDNPYLLKGSELDYKDAPKYTAFAKQPLLPESASKFDPDRNKMVIDYTKYEDLSYWFKNNIPDINSIDSLYDSVSEKKSHFDSKTVISYIVNNLFSGIDFTNMDEINKIFSKIFLIDISTYSPIRMDYIYSGINLFKTSNDKYKVSYPNEFTLKPKLLNGYIINNFQYRFNYNLYDNNGWKSQSLFGEAFVKTLDISEFNLSPKSDGPNQYNRSTPSNWIIGMFKDCIVQKIVGLDKFPFEKFRNCANYMFAGAFNLDKYIDKIEDEDTKKKLKRAYYNNIGAITNFDSYINSSDSNIEPDLDNVIFEYWVKPLKLKSIGISDPKKIQFNSNFNNRIIGTFEDAYICSIDLTEIDLQNFEYLVDIFKGTSTDSIRFKTIGSRKPNSRYMPNFSNLFNVSKSGPFKLRYIDGEIVFPDKEYMIVNTDYIRGEYVNGVLVTPKGADLLQNMLPSKEALAPGVTNIGLKFKNYDKDALLKFVQDNGRPEITTEEQLFEFFGLPKEYIVIDNTTDEGTAIAHSKPADFDTNPYSDEAVAYMKYNGIHMEEPDDFDTNVYGDASVAFRKLYNLPLPKPADYDTNPYSHEANVWAKFYNISRPSPP</sequence>
<reference evidence="1" key="1">
    <citation type="journal article" date="2021" name="Proc. Natl. Acad. Sci. U.S.A.">
        <title>A Catalog of Tens of Thousands of Viruses from Human Metagenomes Reveals Hidden Associations with Chronic Diseases.</title>
        <authorList>
            <person name="Tisza M.J."/>
            <person name="Buck C.B."/>
        </authorList>
    </citation>
    <scope>NUCLEOTIDE SEQUENCE</scope>
    <source>
        <strain evidence="1">CtIty1</strain>
    </source>
</reference>
<accession>A0A8S5TGR3</accession>
<evidence type="ECO:0000313" key="1">
    <source>
        <dbReference type="EMBL" id="DAF62433.1"/>
    </source>
</evidence>
<name>A0A8S5TGR3_9CAUD</name>
<proteinExistence type="predicted"/>
<protein>
    <submittedName>
        <fullName evidence="1">Uncharacterized protein</fullName>
    </submittedName>
</protein>
<organism evidence="1">
    <name type="scientific">Myoviridae sp. ctIty1</name>
    <dbReference type="NCBI Taxonomy" id="2827673"/>
    <lineage>
        <taxon>Viruses</taxon>
        <taxon>Duplodnaviria</taxon>
        <taxon>Heunggongvirae</taxon>
        <taxon>Uroviricota</taxon>
        <taxon>Caudoviricetes</taxon>
    </lineage>
</organism>